<feature type="transmembrane region" description="Helical" evidence="13">
    <location>
        <begin position="148"/>
        <end position="169"/>
    </location>
</feature>
<dbReference type="PRINTS" id="PR00344">
    <property type="entry name" value="BCTRLSENSOR"/>
</dbReference>
<dbReference type="SMART" id="SM00091">
    <property type="entry name" value="PAS"/>
    <property type="match status" value="1"/>
</dbReference>
<keyword evidence="7" id="KW-0067">ATP-binding</keyword>
<feature type="transmembrane region" description="Helical" evidence="13">
    <location>
        <begin position="96"/>
        <end position="116"/>
    </location>
</feature>
<keyword evidence="5" id="KW-0547">Nucleotide-binding</keyword>
<gene>
    <name evidence="18" type="ORF">CLV74_10351</name>
</gene>
<dbReference type="CDD" id="cd16922">
    <property type="entry name" value="HATPase_EvgS-ArcB-TorS-like"/>
    <property type="match status" value="1"/>
</dbReference>
<comment type="catalytic activity">
    <reaction evidence="1">
        <text>ATP + protein L-histidine = ADP + protein N-phospho-L-histidine.</text>
        <dbReference type="EC" id="2.7.13.3"/>
    </reaction>
</comment>
<comment type="caution">
    <text evidence="18">The sequence shown here is derived from an EMBL/GenBank/DDBJ whole genome shotgun (WGS) entry which is preliminary data.</text>
</comment>
<dbReference type="EC" id="2.7.13.3" evidence="2"/>
<name>A0A2T0WXR7_9RHOB</name>
<evidence type="ECO:0000256" key="6">
    <source>
        <dbReference type="ARBA" id="ARBA00022777"/>
    </source>
</evidence>
<dbReference type="CDD" id="cd00130">
    <property type="entry name" value="PAS"/>
    <property type="match status" value="1"/>
</dbReference>
<dbReference type="Gene3D" id="1.10.287.130">
    <property type="match status" value="1"/>
</dbReference>
<evidence type="ECO:0000313" key="19">
    <source>
        <dbReference type="Proteomes" id="UP000238392"/>
    </source>
</evidence>
<dbReference type="OrthoDB" id="9801651at2"/>
<dbReference type="SUPFAM" id="SSF52172">
    <property type="entry name" value="CheY-like"/>
    <property type="match status" value="1"/>
</dbReference>
<dbReference type="InterPro" id="IPR001789">
    <property type="entry name" value="Sig_transdc_resp-reg_receiver"/>
</dbReference>
<evidence type="ECO:0000256" key="12">
    <source>
        <dbReference type="SAM" id="MobiDB-lite"/>
    </source>
</evidence>
<dbReference type="PANTHER" id="PTHR43047:SF64">
    <property type="entry name" value="HISTIDINE KINASE CONTAINING CHEY-HOMOLOGOUS RECEIVER DOMAIN AND PAS DOMAIN-RELATED"/>
    <property type="match status" value="1"/>
</dbReference>
<dbReference type="InterPro" id="IPR035965">
    <property type="entry name" value="PAS-like_dom_sf"/>
</dbReference>
<dbReference type="Gene3D" id="3.40.50.2300">
    <property type="match status" value="1"/>
</dbReference>
<keyword evidence="13" id="KW-1133">Transmembrane helix</keyword>
<dbReference type="InterPro" id="IPR000700">
    <property type="entry name" value="PAS-assoc_C"/>
</dbReference>
<feature type="transmembrane region" description="Helical" evidence="13">
    <location>
        <begin position="56"/>
        <end position="75"/>
    </location>
</feature>
<keyword evidence="19" id="KW-1185">Reference proteome</keyword>
<protein>
    <recommendedName>
        <fullName evidence="10">Sensory/regulatory protein RpfC</fullName>
        <ecNumber evidence="2">2.7.13.3</ecNumber>
    </recommendedName>
</protein>
<dbReference type="PANTHER" id="PTHR43047">
    <property type="entry name" value="TWO-COMPONENT HISTIDINE PROTEIN KINASE"/>
    <property type="match status" value="1"/>
</dbReference>
<evidence type="ECO:0000256" key="13">
    <source>
        <dbReference type="SAM" id="Phobius"/>
    </source>
</evidence>
<dbReference type="PROSITE" id="PS50112">
    <property type="entry name" value="PAS"/>
    <property type="match status" value="1"/>
</dbReference>
<dbReference type="SUPFAM" id="SSF55785">
    <property type="entry name" value="PYP-like sensor domain (PAS domain)"/>
    <property type="match status" value="1"/>
</dbReference>
<evidence type="ECO:0000259" key="15">
    <source>
        <dbReference type="PROSITE" id="PS50110"/>
    </source>
</evidence>
<feature type="domain" description="Histidine kinase" evidence="14">
    <location>
        <begin position="375"/>
        <end position="594"/>
    </location>
</feature>
<proteinExistence type="predicted"/>
<dbReference type="InterPro" id="IPR003594">
    <property type="entry name" value="HATPase_dom"/>
</dbReference>
<dbReference type="InterPro" id="IPR005467">
    <property type="entry name" value="His_kinase_dom"/>
</dbReference>
<organism evidence="18 19">
    <name type="scientific">Donghicola tyrosinivorans</name>
    <dbReference type="NCBI Taxonomy" id="1652492"/>
    <lineage>
        <taxon>Bacteria</taxon>
        <taxon>Pseudomonadati</taxon>
        <taxon>Pseudomonadota</taxon>
        <taxon>Alphaproteobacteria</taxon>
        <taxon>Rhodobacterales</taxon>
        <taxon>Roseobacteraceae</taxon>
        <taxon>Donghicola</taxon>
    </lineage>
</organism>
<dbReference type="SMART" id="SM00086">
    <property type="entry name" value="PAC"/>
    <property type="match status" value="1"/>
</dbReference>
<keyword evidence="13" id="KW-0812">Transmembrane</keyword>
<evidence type="ECO:0000259" key="14">
    <source>
        <dbReference type="PROSITE" id="PS50109"/>
    </source>
</evidence>
<dbReference type="SMART" id="SM00387">
    <property type="entry name" value="HATPase_c"/>
    <property type="match status" value="1"/>
</dbReference>
<dbReference type="SUPFAM" id="SSF47384">
    <property type="entry name" value="Homodimeric domain of signal transducing histidine kinase"/>
    <property type="match status" value="1"/>
</dbReference>
<dbReference type="InterPro" id="IPR036097">
    <property type="entry name" value="HisK_dim/P_sf"/>
</dbReference>
<dbReference type="PROSITE" id="PS50109">
    <property type="entry name" value="HIS_KIN"/>
    <property type="match status" value="1"/>
</dbReference>
<feature type="modified residue" description="4-aspartylphosphate" evidence="11">
    <location>
        <position position="676"/>
    </location>
</feature>
<dbReference type="Pfam" id="PF00072">
    <property type="entry name" value="Response_reg"/>
    <property type="match status" value="1"/>
</dbReference>
<evidence type="ECO:0000256" key="5">
    <source>
        <dbReference type="ARBA" id="ARBA00022741"/>
    </source>
</evidence>
<keyword evidence="3 11" id="KW-0597">Phosphoprotein</keyword>
<dbReference type="InterPro" id="IPR000014">
    <property type="entry name" value="PAS"/>
</dbReference>
<feature type="domain" description="PAC" evidence="17">
    <location>
        <begin position="303"/>
        <end position="357"/>
    </location>
</feature>
<dbReference type="CDD" id="cd00082">
    <property type="entry name" value="HisKA"/>
    <property type="match status" value="1"/>
</dbReference>
<evidence type="ECO:0000256" key="11">
    <source>
        <dbReference type="PROSITE-ProRule" id="PRU00169"/>
    </source>
</evidence>
<dbReference type="InterPro" id="IPR036890">
    <property type="entry name" value="HATPase_C_sf"/>
</dbReference>
<feature type="domain" description="Response regulatory" evidence="15">
    <location>
        <begin position="627"/>
        <end position="742"/>
    </location>
</feature>
<feature type="transmembrane region" description="Helical" evidence="13">
    <location>
        <begin position="122"/>
        <end position="141"/>
    </location>
</feature>
<dbReference type="EMBL" id="PVTQ01000003">
    <property type="protein sequence ID" value="PRY91467.1"/>
    <property type="molecule type" value="Genomic_DNA"/>
</dbReference>
<dbReference type="InterPro" id="IPR004358">
    <property type="entry name" value="Sig_transdc_His_kin-like_C"/>
</dbReference>
<evidence type="ECO:0000256" key="9">
    <source>
        <dbReference type="ARBA" id="ARBA00064003"/>
    </source>
</evidence>
<dbReference type="Pfam" id="PF02518">
    <property type="entry name" value="HATPase_c"/>
    <property type="match status" value="1"/>
</dbReference>
<accession>A0A2T0WXR7</accession>
<dbReference type="Gene3D" id="3.30.450.20">
    <property type="entry name" value="PAS domain"/>
    <property type="match status" value="1"/>
</dbReference>
<dbReference type="SMART" id="SM00448">
    <property type="entry name" value="REC"/>
    <property type="match status" value="1"/>
</dbReference>
<dbReference type="GO" id="GO:0005524">
    <property type="term" value="F:ATP binding"/>
    <property type="evidence" value="ECO:0007669"/>
    <property type="project" value="UniProtKB-KW"/>
</dbReference>
<evidence type="ECO:0000259" key="17">
    <source>
        <dbReference type="PROSITE" id="PS50113"/>
    </source>
</evidence>
<dbReference type="Gene3D" id="3.30.565.10">
    <property type="entry name" value="Histidine kinase-like ATPase, C-terminal domain"/>
    <property type="match status" value="1"/>
</dbReference>
<feature type="transmembrane region" description="Helical" evidence="13">
    <location>
        <begin position="34"/>
        <end position="50"/>
    </location>
</feature>
<dbReference type="RefSeq" id="WP_106263141.1">
    <property type="nucleotide sequence ID" value="NZ_PVTQ01000003.1"/>
</dbReference>
<keyword evidence="4" id="KW-0808">Transferase</keyword>
<evidence type="ECO:0000259" key="16">
    <source>
        <dbReference type="PROSITE" id="PS50112"/>
    </source>
</evidence>
<feature type="domain" description="PAS" evidence="16">
    <location>
        <begin position="231"/>
        <end position="302"/>
    </location>
</feature>
<keyword evidence="13" id="KW-0472">Membrane</keyword>
<evidence type="ECO:0000256" key="1">
    <source>
        <dbReference type="ARBA" id="ARBA00000085"/>
    </source>
</evidence>
<dbReference type="GO" id="GO:0000155">
    <property type="term" value="F:phosphorelay sensor kinase activity"/>
    <property type="evidence" value="ECO:0007669"/>
    <property type="project" value="InterPro"/>
</dbReference>
<dbReference type="Pfam" id="PF13426">
    <property type="entry name" value="PAS_9"/>
    <property type="match status" value="1"/>
</dbReference>
<evidence type="ECO:0000256" key="2">
    <source>
        <dbReference type="ARBA" id="ARBA00012438"/>
    </source>
</evidence>
<keyword evidence="8" id="KW-0902">Two-component regulatory system</keyword>
<dbReference type="NCBIfam" id="TIGR00229">
    <property type="entry name" value="sensory_box"/>
    <property type="match status" value="1"/>
</dbReference>
<dbReference type="PROSITE" id="PS50113">
    <property type="entry name" value="PAC"/>
    <property type="match status" value="1"/>
</dbReference>
<dbReference type="InterPro" id="IPR011006">
    <property type="entry name" value="CheY-like_superfamily"/>
</dbReference>
<evidence type="ECO:0000256" key="3">
    <source>
        <dbReference type="ARBA" id="ARBA00022553"/>
    </source>
</evidence>
<dbReference type="CDD" id="cd17546">
    <property type="entry name" value="REC_hyHK_CKI1_RcsC-like"/>
    <property type="match status" value="1"/>
</dbReference>
<evidence type="ECO:0000256" key="4">
    <source>
        <dbReference type="ARBA" id="ARBA00022679"/>
    </source>
</evidence>
<dbReference type="Pfam" id="PF00512">
    <property type="entry name" value="HisKA"/>
    <property type="match status" value="1"/>
</dbReference>
<evidence type="ECO:0000256" key="10">
    <source>
        <dbReference type="ARBA" id="ARBA00068150"/>
    </source>
</evidence>
<keyword evidence="6" id="KW-0418">Kinase</keyword>
<dbReference type="AlphaFoldDB" id="A0A2T0WXR7"/>
<dbReference type="FunFam" id="1.10.287.130:FF:000002">
    <property type="entry name" value="Two-component osmosensing histidine kinase"/>
    <property type="match status" value="1"/>
</dbReference>
<dbReference type="InterPro" id="IPR001610">
    <property type="entry name" value="PAC"/>
</dbReference>
<dbReference type="InterPro" id="IPR003661">
    <property type="entry name" value="HisK_dim/P_dom"/>
</dbReference>
<comment type="subunit">
    <text evidence="9">At low DSF concentrations, interacts with RpfF.</text>
</comment>
<evidence type="ECO:0000256" key="8">
    <source>
        <dbReference type="ARBA" id="ARBA00023012"/>
    </source>
</evidence>
<dbReference type="SMART" id="SM00388">
    <property type="entry name" value="HisKA"/>
    <property type="match status" value="1"/>
</dbReference>
<dbReference type="FunFam" id="3.30.565.10:FF:000010">
    <property type="entry name" value="Sensor histidine kinase RcsC"/>
    <property type="match status" value="1"/>
</dbReference>
<evidence type="ECO:0000313" key="18">
    <source>
        <dbReference type="EMBL" id="PRY91467.1"/>
    </source>
</evidence>
<dbReference type="SUPFAM" id="SSF55874">
    <property type="entry name" value="ATPase domain of HSP90 chaperone/DNA topoisomerase II/histidine kinase"/>
    <property type="match status" value="1"/>
</dbReference>
<dbReference type="Proteomes" id="UP000238392">
    <property type="component" value="Unassembled WGS sequence"/>
</dbReference>
<sequence length="752" mass="82758">MQGNALKSDQELPTRVSSPRALFDSYVKNRCGELHLRLIFVAVSAFIVFHEASLHMVAWVLFITAVGEWLDYLYLRNAGQRMAMGGKLSRELRMSYFTAAIQSASVAAFFVIAGVVSSTGPLDFFVLIFLLATVTNAGMVMHLNRIAGLIRVVGYSLAGAVYLVILWVNSKNNDLALELTVSAVVVGYISYRLINFANASFQRQSRDAAAWRRMNANLSRAYTDIKAKETHLRRLAAVAEHANDNVLMFDASGKIIWVNHAFERTSGYTADEVVGREPADVLHGPLTSSETVMRLREAIEEGRPVRTEILNYTKSGQQVWMETNLVPIPAQGGGPMMAIAVERNITHSKARQDELTRAKRDAEQSEKDKSRFLATMSHEIRTPMNGIIGMADILAEEELTDSARVCVTSLQDSAQSLLRIVNDILDLSKLEAGKLGIEPVVFDLPEFFTKLEATLRPRAEAKGLRLNFEVTENPPMVMGDEGRIRQILTNVVDNAIKFTEKGGVTVSVQAIKMAQTCRLAVDVSDSGIGISPDAMRSIFGYYQQADDSTTRRFGGTGLGLAISRQLANQMGGDLTVVSSEGEGSCFSLFLPLPCAVRRPTLVASTAAPAASAPIKPLASYPALKGRRVLVAEDNKTNRILVEKFLSGHGLDLHFAEDGVQAHEMAETLRPEVVLMDMSMPRMDGMDATRRIRKLSIPQPYIIALTANALQDDRDICIEAGMDDFLSKPVRKVDLLRRLSDILENRPPLNKAL</sequence>
<dbReference type="PROSITE" id="PS50110">
    <property type="entry name" value="RESPONSE_REGULATORY"/>
    <property type="match status" value="1"/>
</dbReference>
<reference evidence="18 19" key="1">
    <citation type="submission" date="2018-03" db="EMBL/GenBank/DDBJ databases">
        <title>Genomic Encyclopedia of Archaeal and Bacterial Type Strains, Phase II (KMG-II): from individual species to whole genera.</title>
        <authorList>
            <person name="Goeker M."/>
        </authorList>
    </citation>
    <scope>NUCLEOTIDE SEQUENCE [LARGE SCALE GENOMIC DNA]</scope>
    <source>
        <strain evidence="18 19">DSM 100212</strain>
    </source>
</reference>
<feature type="region of interest" description="Disordered" evidence="12">
    <location>
        <begin position="350"/>
        <end position="371"/>
    </location>
</feature>
<evidence type="ECO:0000256" key="7">
    <source>
        <dbReference type="ARBA" id="ARBA00022840"/>
    </source>
</evidence>